<feature type="chain" id="PRO_5020197265" description="DUF6351 domain-containing protein" evidence="1">
    <location>
        <begin position="25"/>
        <end position="708"/>
    </location>
</feature>
<dbReference type="AlphaFoldDB" id="A0A4R7W465"/>
<keyword evidence="4" id="KW-1185">Reference proteome</keyword>
<evidence type="ECO:0000259" key="2">
    <source>
        <dbReference type="Pfam" id="PF19878"/>
    </source>
</evidence>
<dbReference type="Pfam" id="PF19878">
    <property type="entry name" value="DUF6351"/>
    <property type="match status" value="1"/>
</dbReference>
<sequence length="708" mass="75456">MRNIVGSAIVALLALLVAPQTAFAGPDGTGRLSVTVLSGRPDTVTGGDALVRVSAPPHLPLGRIRVAVGARDVTSLFRPDPDVHGITALVGGLRLSVIRATAPGAGSDSLAVLDHPLTGPVFSGPHEHPFICETEQFTLPVIGGTLGEPLDDDCSVATRVDHFYRSTSGAFRPWPDTGRYPDDLATTTTSLGVTVPFVVRMETGTANRGIYQTAVLHDPLAEPEPSPFARPAGWNRRLIYTLGGGCTGGWYRQGNTTGGVTDAFMLGQGFAVASSSLNVFGNNCDDLTSAETAMTVKERFVERYGTVAHTIGFGCSGGSYQAHQIVDDYPGIFDGIIPGCSFPEVGFGTVSMITDAWLLDNYLATATGWSAEQKRAVTGFATYATAPNVAVGARRIDPRAFCGVLPEELRYDPETNPDGARCDVFSHAVNVYGTDPATGLPRRPLDNVGVQYGLAALRDGVVTPDQFLDLNERVGGFDADANIVPGRIEADLAAVRTAYRTGRLTNGGGGLKDVPIIDYRAYVDDQPGGDIHVRYHSLSMQARLEKANGTSANRVSLLEDARYGLYSTDSPLLRHAIVQMDRWLTALSRDTSTAPRIDRIVHAKPAELREGCMTRTANPAFVAEPLDRDPASTCEALYPSASFPREVAGADIAADVVKCVLTQPVRGDYPAFTDAQWDRLGAVFPTGVCDYDRPGVAQQGLAGTWLRF</sequence>
<dbReference type="InterPro" id="IPR029058">
    <property type="entry name" value="AB_hydrolase_fold"/>
</dbReference>
<dbReference type="SUPFAM" id="SSF53474">
    <property type="entry name" value="alpha/beta-Hydrolases"/>
    <property type="match status" value="1"/>
</dbReference>
<evidence type="ECO:0000313" key="4">
    <source>
        <dbReference type="Proteomes" id="UP000294927"/>
    </source>
</evidence>
<dbReference type="RefSeq" id="WP_133900748.1">
    <property type="nucleotide sequence ID" value="NZ_SOCP01000001.1"/>
</dbReference>
<feature type="domain" description="DUF6351" evidence="2">
    <location>
        <begin position="34"/>
        <end position="699"/>
    </location>
</feature>
<dbReference type="EMBL" id="SOCP01000001">
    <property type="protein sequence ID" value="TDV57476.1"/>
    <property type="molecule type" value="Genomic_DNA"/>
</dbReference>
<gene>
    <name evidence="3" type="ORF">CLV71_101347</name>
</gene>
<dbReference type="OrthoDB" id="3078806at2"/>
<dbReference type="InterPro" id="IPR045556">
    <property type="entry name" value="DUF6351"/>
</dbReference>
<feature type="signal peptide" evidence="1">
    <location>
        <begin position="1"/>
        <end position="24"/>
    </location>
</feature>
<reference evidence="3 4" key="1">
    <citation type="submission" date="2019-03" db="EMBL/GenBank/DDBJ databases">
        <title>Genomic Encyclopedia of Archaeal and Bacterial Type Strains, Phase II (KMG-II): from individual species to whole genera.</title>
        <authorList>
            <person name="Goeker M."/>
        </authorList>
    </citation>
    <scope>NUCLEOTIDE SEQUENCE [LARGE SCALE GENOMIC DNA]</scope>
    <source>
        <strain evidence="3 4">DSM 45499</strain>
    </source>
</reference>
<proteinExistence type="predicted"/>
<keyword evidence="1" id="KW-0732">Signal</keyword>
<name>A0A4R7W465_9PSEU</name>
<protein>
    <recommendedName>
        <fullName evidence="2">DUF6351 domain-containing protein</fullName>
    </recommendedName>
</protein>
<accession>A0A4R7W465</accession>
<comment type="caution">
    <text evidence="3">The sequence shown here is derived from an EMBL/GenBank/DDBJ whole genome shotgun (WGS) entry which is preliminary data.</text>
</comment>
<evidence type="ECO:0000256" key="1">
    <source>
        <dbReference type="SAM" id="SignalP"/>
    </source>
</evidence>
<dbReference type="Proteomes" id="UP000294927">
    <property type="component" value="Unassembled WGS sequence"/>
</dbReference>
<organism evidence="3 4">
    <name type="scientific">Actinophytocola oryzae</name>
    <dbReference type="NCBI Taxonomy" id="502181"/>
    <lineage>
        <taxon>Bacteria</taxon>
        <taxon>Bacillati</taxon>
        <taxon>Actinomycetota</taxon>
        <taxon>Actinomycetes</taxon>
        <taxon>Pseudonocardiales</taxon>
        <taxon>Pseudonocardiaceae</taxon>
    </lineage>
</organism>
<evidence type="ECO:0000313" key="3">
    <source>
        <dbReference type="EMBL" id="TDV57476.1"/>
    </source>
</evidence>